<organism evidence="7 8">
    <name type="scientific">Sesamum indicum</name>
    <name type="common">Oriental sesame</name>
    <name type="synonym">Sesamum orientale</name>
    <dbReference type="NCBI Taxonomy" id="4182"/>
    <lineage>
        <taxon>Eukaryota</taxon>
        <taxon>Viridiplantae</taxon>
        <taxon>Streptophyta</taxon>
        <taxon>Embryophyta</taxon>
        <taxon>Tracheophyta</taxon>
        <taxon>Spermatophyta</taxon>
        <taxon>Magnoliopsida</taxon>
        <taxon>eudicotyledons</taxon>
        <taxon>Gunneridae</taxon>
        <taxon>Pentapetalae</taxon>
        <taxon>asterids</taxon>
        <taxon>lamiids</taxon>
        <taxon>Lamiales</taxon>
        <taxon>Pedaliaceae</taxon>
        <taxon>Sesamum</taxon>
    </lineage>
</organism>
<dbReference type="KEGG" id="sind:105171054"/>
<evidence type="ECO:0000259" key="5">
    <source>
        <dbReference type="Pfam" id="PF03015"/>
    </source>
</evidence>
<dbReference type="Pfam" id="PF03015">
    <property type="entry name" value="Sterile"/>
    <property type="match status" value="1"/>
</dbReference>
<dbReference type="RefSeq" id="XP_011090362.1">
    <property type="nucleotide sequence ID" value="XM_011092060.2"/>
</dbReference>
<feature type="domain" description="Thioester reductase (TE)" evidence="6">
    <location>
        <begin position="17"/>
        <end position="320"/>
    </location>
</feature>
<evidence type="ECO:0000256" key="4">
    <source>
        <dbReference type="RuleBase" id="RU363097"/>
    </source>
</evidence>
<dbReference type="InterPro" id="IPR013120">
    <property type="entry name" value="FAR_NAD-bd"/>
</dbReference>
<comment type="similarity">
    <text evidence="1 4">Belongs to the fatty acyl-CoA reductase family.</text>
</comment>
<protein>
    <recommendedName>
        <fullName evidence="4">Fatty acyl-CoA reductase</fullName>
        <ecNumber evidence="4">1.2.1.84</ecNumber>
    </recommendedName>
</protein>
<feature type="domain" description="Fatty acyl-CoA reductase C-terminal" evidence="5">
    <location>
        <begin position="395"/>
        <end position="493"/>
    </location>
</feature>
<dbReference type="OrthoDB" id="429813at2759"/>
<dbReference type="PANTHER" id="PTHR11011:SF105">
    <property type="entry name" value="FATTY ACYL-COA REDUCTASE"/>
    <property type="match status" value="1"/>
</dbReference>
<dbReference type="InterPro" id="IPR036291">
    <property type="entry name" value="NAD(P)-bd_dom_sf"/>
</dbReference>
<dbReference type="GeneID" id="105171054"/>
<dbReference type="GO" id="GO:0035336">
    <property type="term" value="P:long-chain fatty-acyl-CoA metabolic process"/>
    <property type="evidence" value="ECO:0007669"/>
    <property type="project" value="TreeGrafter"/>
</dbReference>
<proteinExistence type="inferred from homology"/>
<evidence type="ECO:0000259" key="6">
    <source>
        <dbReference type="Pfam" id="PF07993"/>
    </source>
</evidence>
<accession>A0A6I9TYZ5</accession>
<gene>
    <name evidence="8" type="primary">LOC105171054</name>
</gene>
<reference evidence="8" key="1">
    <citation type="submission" date="2025-08" db="UniProtKB">
        <authorList>
            <consortium name="RefSeq"/>
        </authorList>
    </citation>
    <scope>IDENTIFICATION</scope>
</reference>
<name>A0A6I9TYZ5_SESIN</name>
<dbReference type="CDD" id="cd05236">
    <property type="entry name" value="FAR-N_SDR_e"/>
    <property type="match status" value="1"/>
</dbReference>
<evidence type="ECO:0000256" key="3">
    <source>
        <dbReference type="ARBA" id="ARBA00023098"/>
    </source>
</evidence>
<dbReference type="InParanoid" id="A0A6I9TYZ5"/>
<dbReference type="Proteomes" id="UP000504604">
    <property type="component" value="Linkage group LG9"/>
</dbReference>
<keyword evidence="7" id="KW-1185">Reference proteome</keyword>
<dbReference type="GO" id="GO:0080019">
    <property type="term" value="F:alcohol-forming very long-chain fatty acyl-CoA reductase activity"/>
    <property type="evidence" value="ECO:0007669"/>
    <property type="project" value="InterPro"/>
</dbReference>
<dbReference type="InterPro" id="IPR033640">
    <property type="entry name" value="FAR_C"/>
</dbReference>
<dbReference type="PANTHER" id="PTHR11011">
    <property type="entry name" value="MALE STERILITY PROTEIN 2-RELATED"/>
    <property type="match status" value="1"/>
</dbReference>
<keyword evidence="4" id="KW-0560">Oxidoreductase</keyword>
<dbReference type="SUPFAM" id="SSF51735">
    <property type="entry name" value="NAD(P)-binding Rossmann-fold domains"/>
    <property type="match status" value="1"/>
</dbReference>
<evidence type="ECO:0000313" key="8">
    <source>
        <dbReference type="RefSeq" id="XP_011090362.1"/>
    </source>
</evidence>
<comment type="catalytic activity">
    <reaction evidence="4">
        <text>a long-chain fatty acyl-CoA + 2 NADPH + 2 H(+) = a long-chain primary fatty alcohol + 2 NADP(+) + CoA</text>
        <dbReference type="Rhea" id="RHEA:52716"/>
        <dbReference type="ChEBI" id="CHEBI:15378"/>
        <dbReference type="ChEBI" id="CHEBI:57287"/>
        <dbReference type="ChEBI" id="CHEBI:57783"/>
        <dbReference type="ChEBI" id="CHEBI:58349"/>
        <dbReference type="ChEBI" id="CHEBI:77396"/>
        <dbReference type="ChEBI" id="CHEBI:83139"/>
        <dbReference type="EC" id="1.2.1.84"/>
    </reaction>
</comment>
<evidence type="ECO:0000256" key="1">
    <source>
        <dbReference type="ARBA" id="ARBA00005928"/>
    </source>
</evidence>
<dbReference type="EC" id="1.2.1.84" evidence="4"/>
<dbReference type="GO" id="GO:0010345">
    <property type="term" value="P:suberin biosynthetic process"/>
    <property type="evidence" value="ECO:0007669"/>
    <property type="project" value="TreeGrafter"/>
</dbReference>
<evidence type="ECO:0000313" key="7">
    <source>
        <dbReference type="Proteomes" id="UP000504604"/>
    </source>
</evidence>
<sequence>MEDTQIFEYFEGKTIFITGATGFLAKIFAEKILRVQPNIKKLFLLIRETTKTTSKQRLQEEVVDTELFRVLREEYGVNFNTALLSKIVPVSGDVSLENLGIVDPEVRENMWEEIDIIVNSAATTKFDERYDIALRINALGASHVRNFASKCSKLEMLVHVSTAFVHGTRIGLIPEKPFSMGETLDGSKISYLDINKEKKIIEEKLSRLQTQKATEKEITRAMRDLGIERATLHGWPNTYVFTKAIGEMFLENFKEKATVIIIRPTIITSTYREPFPGWIEGVRTLDSIFVGYGQGKLKFFVGDPDSTLDMIPGDMVVNCMLAAIASHSNDFQHSLSVYHIGSSRRNPVKFEELKWLMHRYLTENPMFDTRGKPIRVGQPTTLSTMASFHNYIATHYLPLLKILKVINMMFCNHFESLYTNMRRRINNAMRLAELYKPYVFFQGIFDDVNTENLRRTIRESNKNVVLNFDPKCIQWEEYFENIHFQGLTKYVLSDH</sequence>
<dbReference type="AlphaFoldDB" id="A0A6I9TYZ5"/>
<keyword evidence="2 4" id="KW-0444">Lipid biosynthesis</keyword>
<dbReference type="CDD" id="cd09071">
    <property type="entry name" value="FAR_C"/>
    <property type="match status" value="1"/>
</dbReference>
<evidence type="ECO:0000256" key="2">
    <source>
        <dbReference type="ARBA" id="ARBA00022516"/>
    </source>
</evidence>
<dbReference type="GO" id="GO:0102965">
    <property type="term" value="F:alcohol-forming long-chain fatty acyl-CoA reductase activity"/>
    <property type="evidence" value="ECO:0007669"/>
    <property type="project" value="UniProtKB-EC"/>
</dbReference>
<keyword evidence="4" id="KW-0521">NADP</keyword>
<dbReference type="InterPro" id="IPR026055">
    <property type="entry name" value="FAR"/>
</dbReference>
<comment type="function">
    <text evidence="4">Catalyzes the reduction of fatty acyl-CoA to fatty alcohols.</text>
</comment>
<dbReference type="Gene3D" id="3.40.50.720">
    <property type="entry name" value="NAD(P)-binding Rossmann-like Domain"/>
    <property type="match status" value="1"/>
</dbReference>
<keyword evidence="3 4" id="KW-0443">Lipid metabolism</keyword>
<dbReference type="Pfam" id="PF07993">
    <property type="entry name" value="NAD_binding_4"/>
    <property type="match status" value="1"/>
</dbReference>